<reference evidence="2 3" key="1">
    <citation type="submission" date="2014-06" db="EMBL/GenBank/DDBJ databases">
        <authorList>
            <person name="Bishop-Lilly K.A."/>
            <person name="Broomall S.M."/>
            <person name="Chain P.S."/>
            <person name="Chertkov O."/>
            <person name="Coyne S.R."/>
            <person name="Daligault H.E."/>
            <person name="Davenport K.W."/>
            <person name="Erkkila T."/>
            <person name="Frey K.G."/>
            <person name="Gibbons H.S."/>
            <person name="Gu W."/>
            <person name="Jaissle J."/>
            <person name="Johnson S.L."/>
            <person name="Koroleva G.I."/>
            <person name="Ladner J.T."/>
            <person name="Lo C.-C."/>
            <person name="Minogue T.D."/>
            <person name="Munk C."/>
            <person name="Palacios G.F."/>
            <person name="Redden C.L."/>
            <person name="Rosenzweig C.N."/>
            <person name="Scholz M.B."/>
            <person name="Teshima H."/>
            <person name="Xu Y."/>
        </authorList>
    </citation>
    <scope>NUCLEOTIDE SEQUENCE [LARGE SCALE GENOMIC DNA]</scope>
    <source>
        <strain evidence="2 3">DWS 37UF10B-2</strain>
    </source>
</reference>
<proteinExistence type="predicted"/>
<organism evidence="2 3">
    <name type="scientific">Burkholderia cepacia</name>
    <name type="common">Pseudomonas cepacia</name>
    <dbReference type="NCBI Taxonomy" id="292"/>
    <lineage>
        <taxon>Bacteria</taxon>
        <taxon>Pseudomonadati</taxon>
        <taxon>Pseudomonadota</taxon>
        <taxon>Betaproteobacteria</taxon>
        <taxon>Burkholderiales</taxon>
        <taxon>Burkholderiaceae</taxon>
        <taxon>Burkholderia</taxon>
        <taxon>Burkholderia cepacia complex</taxon>
    </lineage>
</organism>
<dbReference type="AlphaFoldDB" id="A0AA89CEQ7"/>
<name>A0AA89CEQ7_BURCE</name>
<protein>
    <recommendedName>
        <fullName evidence="4">Sulfotransferase domain-containing protein</fullName>
    </recommendedName>
</protein>
<keyword evidence="1" id="KW-0175">Coiled coil</keyword>
<evidence type="ECO:0000313" key="3">
    <source>
        <dbReference type="Proteomes" id="UP000029575"/>
    </source>
</evidence>
<evidence type="ECO:0000313" key="2">
    <source>
        <dbReference type="EMBL" id="KGB99922.1"/>
    </source>
</evidence>
<gene>
    <name evidence="2" type="ORF">DM43_2613</name>
</gene>
<sequence length="547" mass="62469">MLREAICDEGRDVASIVSVIRSYFGGHSSAICSSELFSEFSSKNWRLLADICRGESIRLRVIFYVRNVIPFMKSVYDQLIKRHGMWEDFSVWVDTAEWLHISALKSLSEVLSDDEVTVISYEAINKRVVDSFVDLIGVAALEKQDRIVNRSLTGVERNLLRRINRKFGNSFSEEISDRMIYAEPFAKSESLEVVEEVEERLEKRHRADIDWVNSHFFGGADVVSLSGERNKAERRTFTAQASRKEQGDAVGHETRVWDLVLDWALEKIVLTQQSGASHVASALLNIDWHLASDPLIPQDFDPIAYLLNNTDVLAAGTSPYAHFITHGRYEIGRVWTAGANIGWSRAKEGFAEKTKELNDLREELDRERIKSDAECAKATLSARREVEALLRQQAERELKYAEELAHAHSRIDRERCASIETAEKMYVPLIEEYARRTSALEKRLLDAQSQLDNSRQEIELLLRQQLERSQAHAQQIARLHLSVDGERAALIDSANKRQSALAEEFERRASILESELSRMRSQFEASRGEIEVLLRRTADLERQSPHG</sequence>
<dbReference type="Proteomes" id="UP000029575">
    <property type="component" value="Unassembled WGS sequence"/>
</dbReference>
<evidence type="ECO:0000256" key="1">
    <source>
        <dbReference type="SAM" id="Coils"/>
    </source>
</evidence>
<feature type="coiled-coil region" evidence="1">
    <location>
        <begin position="430"/>
        <end position="464"/>
    </location>
</feature>
<evidence type="ECO:0008006" key="4">
    <source>
        <dbReference type="Google" id="ProtNLM"/>
    </source>
</evidence>
<dbReference type="EMBL" id="JPGD01000005">
    <property type="protein sequence ID" value="KGB99922.1"/>
    <property type="molecule type" value="Genomic_DNA"/>
</dbReference>
<accession>A0AA89CEQ7</accession>
<feature type="coiled-coil region" evidence="1">
    <location>
        <begin position="495"/>
        <end position="522"/>
    </location>
</feature>
<comment type="caution">
    <text evidence="2">The sequence shown here is derived from an EMBL/GenBank/DDBJ whole genome shotgun (WGS) entry which is preliminary data.</text>
</comment>